<gene>
    <name evidence="2" type="ORF">ENO59_04285</name>
</gene>
<evidence type="ECO:0000256" key="1">
    <source>
        <dbReference type="SAM" id="MobiDB-lite"/>
    </source>
</evidence>
<dbReference type="InterPro" id="IPR011990">
    <property type="entry name" value="TPR-like_helical_dom_sf"/>
</dbReference>
<comment type="caution">
    <text evidence="2">The sequence shown here is derived from an EMBL/GenBank/DDBJ whole genome shotgun (WGS) entry which is preliminary data.</text>
</comment>
<name>A0A7V2F6V9_RHOMR</name>
<dbReference type="Pfam" id="PF14559">
    <property type="entry name" value="TPR_19"/>
    <property type="match status" value="1"/>
</dbReference>
<reference evidence="2" key="1">
    <citation type="journal article" date="2020" name="mSystems">
        <title>Genome- and Community-Level Interaction Insights into Carbon Utilization and Element Cycling Functions of Hydrothermarchaeota in Hydrothermal Sediment.</title>
        <authorList>
            <person name="Zhou Z."/>
            <person name="Liu Y."/>
            <person name="Xu W."/>
            <person name="Pan J."/>
            <person name="Luo Z.H."/>
            <person name="Li M."/>
        </authorList>
    </citation>
    <scope>NUCLEOTIDE SEQUENCE [LARGE SCALE GENOMIC DNA]</scope>
    <source>
        <strain evidence="2">SpSt-143</strain>
    </source>
</reference>
<dbReference type="SUPFAM" id="SSF48452">
    <property type="entry name" value="TPR-like"/>
    <property type="match status" value="1"/>
</dbReference>
<dbReference type="AlphaFoldDB" id="A0A7V2F6V9"/>
<dbReference type="Pfam" id="PF13174">
    <property type="entry name" value="TPR_6"/>
    <property type="match status" value="1"/>
</dbReference>
<dbReference type="InterPro" id="IPR019734">
    <property type="entry name" value="TPR_rpt"/>
</dbReference>
<dbReference type="Gene3D" id="1.25.40.10">
    <property type="entry name" value="Tetratricopeptide repeat domain"/>
    <property type="match status" value="1"/>
</dbReference>
<sequence length="217" mass="24319">MALPDLRDALRYIETGQPRQALVLLYPLVERFPAWSAAQLLLARALEADGRWDEALEVWQRLAFWLPESPVVQQGLRRALRQLTLPEAPSDALTSALPDPALAQLPEPLRQLAQTAPTEASSALTQTDDLDIDRLIAELESARIVPRPDLEDIPPPELEQDVDDLVSETLARIYAAQEQYAEAARVYEKLAQQHPERAESYRQRAAEMRAKAAQQTG</sequence>
<feature type="compositionally biased region" description="Basic and acidic residues" evidence="1">
    <location>
        <begin position="196"/>
        <end position="210"/>
    </location>
</feature>
<dbReference type="EMBL" id="DSGB01000004">
    <property type="protein sequence ID" value="HER95720.1"/>
    <property type="molecule type" value="Genomic_DNA"/>
</dbReference>
<organism evidence="2">
    <name type="scientific">Rhodothermus marinus</name>
    <name type="common">Rhodothermus obamensis</name>
    <dbReference type="NCBI Taxonomy" id="29549"/>
    <lineage>
        <taxon>Bacteria</taxon>
        <taxon>Pseudomonadati</taxon>
        <taxon>Rhodothermota</taxon>
        <taxon>Rhodothermia</taxon>
        <taxon>Rhodothermales</taxon>
        <taxon>Rhodothermaceae</taxon>
        <taxon>Rhodothermus</taxon>
    </lineage>
</organism>
<protein>
    <submittedName>
        <fullName evidence="2">Tetratricopeptide repeat protein</fullName>
    </submittedName>
</protein>
<accession>A0A7V2F6V9</accession>
<evidence type="ECO:0000313" key="2">
    <source>
        <dbReference type="EMBL" id="HER95720.1"/>
    </source>
</evidence>
<feature type="region of interest" description="Disordered" evidence="1">
    <location>
        <begin position="196"/>
        <end position="217"/>
    </location>
</feature>
<proteinExistence type="predicted"/>